<feature type="signal peptide" evidence="2">
    <location>
        <begin position="1"/>
        <end position="25"/>
    </location>
</feature>
<reference evidence="3 4" key="1">
    <citation type="submission" date="2018-08" db="EMBL/GenBank/DDBJ databases">
        <title>Wenzhouxiangella salilacus sp. nov., a novel bacterium isolated from a saline lake in Xinjiang Province, China.</title>
        <authorList>
            <person name="Han S."/>
        </authorList>
    </citation>
    <scope>NUCLEOTIDE SEQUENCE [LARGE SCALE GENOMIC DNA]</scope>
    <source>
        <strain evidence="3 4">XDB06</strain>
    </source>
</reference>
<proteinExistence type="predicted"/>
<feature type="region of interest" description="Disordered" evidence="1">
    <location>
        <begin position="63"/>
        <end position="92"/>
    </location>
</feature>
<dbReference type="InterPro" id="IPR011992">
    <property type="entry name" value="EF-hand-dom_pair"/>
</dbReference>
<protein>
    <submittedName>
        <fullName evidence="3">Uncharacterized protein</fullName>
    </submittedName>
</protein>
<gene>
    <name evidence="3" type="ORF">DZC52_11325</name>
</gene>
<accession>A0A3E1K6M8</accession>
<evidence type="ECO:0000313" key="4">
    <source>
        <dbReference type="Proteomes" id="UP000260351"/>
    </source>
</evidence>
<keyword evidence="4" id="KW-1185">Reference proteome</keyword>
<dbReference type="OrthoDB" id="6025648at2"/>
<name>A0A3E1K6M8_9GAMM</name>
<evidence type="ECO:0000313" key="3">
    <source>
        <dbReference type="EMBL" id="RFF29675.1"/>
    </source>
</evidence>
<dbReference type="EMBL" id="QUZK01000042">
    <property type="protein sequence ID" value="RFF29675.1"/>
    <property type="molecule type" value="Genomic_DNA"/>
</dbReference>
<dbReference type="Gene3D" id="1.10.238.10">
    <property type="entry name" value="EF-hand"/>
    <property type="match status" value="1"/>
</dbReference>
<feature type="chain" id="PRO_5017674611" evidence="2">
    <location>
        <begin position="26"/>
        <end position="92"/>
    </location>
</feature>
<dbReference type="AlphaFoldDB" id="A0A3E1K6M8"/>
<organism evidence="3 4">
    <name type="scientific">Wenzhouxiangella sediminis</name>
    <dbReference type="NCBI Taxonomy" id="1792836"/>
    <lineage>
        <taxon>Bacteria</taxon>
        <taxon>Pseudomonadati</taxon>
        <taxon>Pseudomonadota</taxon>
        <taxon>Gammaproteobacteria</taxon>
        <taxon>Chromatiales</taxon>
        <taxon>Wenzhouxiangellaceae</taxon>
        <taxon>Wenzhouxiangella</taxon>
    </lineage>
</organism>
<evidence type="ECO:0000256" key="1">
    <source>
        <dbReference type="SAM" id="MobiDB-lite"/>
    </source>
</evidence>
<keyword evidence="2" id="KW-0732">Signal</keyword>
<evidence type="ECO:0000256" key="2">
    <source>
        <dbReference type="SAM" id="SignalP"/>
    </source>
</evidence>
<dbReference type="Proteomes" id="UP000260351">
    <property type="component" value="Unassembled WGS sequence"/>
</dbReference>
<dbReference type="SUPFAM" id="SSF47473">
    <property type="entry name" value="EF-hand"/>
    <property type="match status" value="1"/>
</dbReference>
<sequence length="92" mass="9881">MMNLSKQTIPALTIALLFAASAAIAQNPRFEELDGDGDGYISKTEARALPCLSDAFDQIDKQSEKGLSRSEYGSAVQQHCSKSGGESDWPQS</sequence>
<comment type="caution">
    <text evidence="3">The sequence shown here is derived from an EMBL/GenBank/DDBJ whole genome shotgun (WGS) entry which is preliminary data.</text>
</comment>